<reference evidence="1 2" key="1">
    <citation type="submission" date="2019-07" db="EMBL/GenBank/DDBJ databases">
        <title>Whole genome shotgun sequence of Microvirga aerophila NBRC 106136.</title>
        <authorList>
            <person name="Hosoyama A."/>
            <person name="Uohara A."/>
            <person name="Ohji S."/>
            <person name="Ichikawa N."/>
        </authorList>
    </citation>
    <scope>NUCLEOTIDE SEQUENCE [LARGE SCALE GENOMIC DNA]</scope>
    <source>
        <strain evidence="1 2">NBRC 106136</strain>
    </source>
</reference>
<dbReference type="EMBL" id="BJYU01000249">
    <property type="protein sequence ID" value="GEO18808.1"/>
    <property type="molecule type" value="Genomic_DNA"/>
</dbReference>
<organism evidence="1 2">
    <name type="scientific">Microvirga aerophila</name>
    <dbReference type="NCBI Taxonomy" id="670291"/>
    <lineage>
        <taxon>Bacteria</taxon>
        <taxon>Pseudomonadati</taxon>
        <taxon>Pseudomonadota</taxon>
        <taxon>Alphaproteobacteria</taxon>
        <taxon>Hyphomicrobiales</taxon>
        <taxon>Methylobacteriaceae</taxon>
        <taxon>Microvirga</taxon>
    </lineage>
</organism>
<evidence type="ECO:0000313" key="1">
    <source>
        <dbReference type="EMBL" id="GEO18808.1"/>
    </source>
</evidence>
<accession>A0A512C3M8</accession>
<protein>
    <submittedName>
        <fullName evidence="1">Uncharacterized protein</fullName>
    </submittedName>
</protein>
<evidence type="ECO:0000313" key="2">
    <source>
        <dbReference type="Proteomes" id="UP000321085"/>
    </source>
</evidence>
<dbReference type="AlphaFoldDB" id="A0A512C3M8"/>
<proteinExistence type="predicted"/>
<keyword evidence="2" id="KW-1185">Reference proteome</keyword>
<name>A0A512C3M8_9HYPH</name>
<gene>
    <name evidence="1" type="ORF">MAE02_65040</name>
</gene>
<dbReference type="Proteomes" id="UP000321085">
    <property type="component" value="Unassembled WGS sequence"/>
</dbReference>
<comment type="caution">
    <text evidence="1">The sequence shown here is derived from an EMBL/GenBank/DDBJ whole genome shotgun (WGS) entry which is preliminary data.</text>
</comment>
<sequence>MQTYPADPARALVATLREQLELTTRQAGDDHFVIGRVFVGSASFRVDNIGNVEDTDLVYILGHDENHNEFRLIQHCTQVTISFTAVPMSALASEDESRPIGFLTK</sequence>